<dbReference type="SUPFAM" id="SSF81383">
    <property type="entry name" value="F-box domain"/>
    <property type="match status" value="1"/>
</dbReference>
<organism evidence="1 2">
    <name type="scientific">Pandoravirus salinus</name>
    <dbReference type="NCBI Taxonomy" id="1349410"/>
    <lineage>
        <taxon>Viruses</taxon>
        <taxon>Pandoravirus</taxon>
    </lineage>
</organism>
<dbReference type="GeneID" id="16606840"/>
<reference evidence="1 2" key="1">
    <citation type="journal article" date="2013" name="Science">
        <title>Pandoraviruses: amoeba viruses with genomes up to 2.5 Mb reaching that of parasitic eukaryotes.</title>
        <authorList>
            <person name="Philippe N."/>
            <person name="Legendre M."/>
            <person name="Doutre G."/>
            <person name="Coute Y."/>
            <person name="Poirot O."/>
            <person name="Lescot M."/>
            <person name="Arslan D."/>
            <person name="Seltzer V."/>
            <person name="Bertaux L."/>
            <person name="Bruley C."/>
            <person name="Garin J."/>
            <person name="Claverie J.M."/>
            <person name="Abergel C."/>
        </authorList>
    </citation>
    <scope>NUCLEOTIDE SEQUENCE [LARGE SCALE GENOMIC DNA]</scope>
</reference>
<dbReference type="RefSeq" id="YP_008438127.1">
    <property type="nucleotide sequence ID" value="NC_022098.1"/>
</dbReference>
<dbReference type="InterPro" id="IPR036047">
    <property type="entry name" value="F-box-like_dom_sf"/>
</dbReference>
<evidence type="ECO:0000313" key="1">
    <source>
        <dbReference type="EMBL" id="AGO85053.1"/>
    </source>
</evidence>
<sequence>MDVVRGDTDATTCLPDELWHMILNGADARGVAFLPPSYRVAARMTCSRWRLIVSTPSATDRVRLVGDDEDDPDGRLAVGAVVTVDAIKPLFARCATFKDGMARVRAAYLPANHGEIDFVGVDERRDEIHSVILAAAAATGISAHLDAVAALLGDPPRDTFSAWLHDTDTHRMADVADAVYEACVCADVARGVDMAAPFLGLDRLTAPVKHAIRADDLDALSVAVRYARRAVRLTRPRKKAEKAARFCDSRLWTFMLKRGTPTAARVLVHAGVSIDALSTNDDYHEPDDILFFESSETFFSHYATARWHESDSDDRDDSAKRRALDDAIWLMRWAIENGDSLLCAWTARCYATRYTGRFGPLDVDEAIVLALRSGTYRMLSRWFYAYVPSHDMTSDTISAALATVESVPDDDALRHSVEQFFRDWAREIARADGGRIAADYLFRRSSWMLAWAVLEHAPPVSGPLALVDGLWKRHTGWVHEALAQGSLSDVCSALTRLCWAARRWGFISDAAIAAEAVALNGRRPDRHPWARALVRVQSVTPDARVWRPWVGVVAPLSSAVCDAVAALSAHSTRAIHSAADAVQVDCSHCGRDGDDEKGNQMQDAARDTVDGGRWPMGQSLACRALGSIRLLARADLALALARGAT</sequence>
<protein>
    <submittedName>
        <fullName evidence="1">F-box domain containing protein</fullName>
    </submittedName>
</protein>
<dbReference type="CDD" id="cd09917">
    <property type="entry name" value="F-box_SF"/>
    <property type="match status" value="1"/>
</dbReference>
<gene>
    <name evidence="1" type="ORF">psal_cds_925</name>
</gene>
<proteinExistence type="predicted"/>
<keyword evidence="2" id="KW-1185">Reference proteome</keyword>
<dbReference type="EMBL" id="KC977571">
    <property type="protein sequence ID" value="AGO85053.1"/>
    <property type="molecule type" value="Genomic_DNA"/>
</dbReference>
<dbReference type="Proteomes" id="UP000204584">
    <property type="component" value="Segment"/>
</dbReference>
<name>S4VXG9_9VIRU</name>
<dbReference type="KEGG" id="vg:16606840"/>
<accession>S4VXG9</accession>
<evidence type="ECO:0000313" key="2">
    <source>
        <dbReference type="Proteomes" id="UP000204584"/>
    </source>
</evidence>